<keyword evidence="1" id="KW-0732">Signal</keyword>
<evidence type="ECO:0000313" key="2">
    <source>
        <dbReference type="EMBL" id="CCM79527.1"/>
    </source>
</evidence>
<dbReference type="HOGENOM" id="CLU_078227_0_0_5"/>
<protein>
    <recommendedName>
        <fullName evidence="4">DUF2950 domain-containing protein</fullName>
    </recommendedName>
</protein>
<proteinExistence type="predicted"/>
<dbReference type="InterPro" id="IPR021556">
    <property type="entry name" value="DUF2950"/>
</dbReference>
<accession>K0Q4M0</accession>
<dbReference type="eggNOG" id="COG4786">
    <property type="taxonomic scope" value="Bacteria"/>
</dbReference>
<gene>
    <name evidence="2" type="ORF">BN77_p10811</name>
</gene>
<dbReference type="RefSeq" id="WP_007536890.1">
    <property type="nucleotide sequence ID" value="NZ_HF536773.1"/>
</dbReference>
<evidence type="ECO:0008006" key="4">
    <source>
        <dbReference type="Google" id="ProtNLM"/>
    </source>
</evidence>
<feature type="signal peptide" evidence="1">
    <location>
        <begin position="1"/>
        <end position="25"/>
    </location>
</feature>
<reference evidence="2 3" key="1">
    <citation type="journal article" date="2013" name="Genome Announc.">
        <title>Draft Genome Sequence of Rhizobium mesoamericanum STM3625, a Nitrogen-Fixing Symbiont of Mimosa pudica Isolated in French Guiana (South America).</title>
        <authorList>
            <person name="Moulin L."/>
            <person name="Mornico D."/>
            <person name="Melkonian R."/>
            <person name="Klonowska A."/>
        </authorList>
    </citation>
    <scope>NUCLEOTIDE SEQUENCE [LARGE SCALE GENOMIC DNA]</scope>
    <source>
        <strain evidence="2 3">STM3625</strain>
    </source>
</reference>
<evidence type="ECO:0000313" key="3">
    <source>
        <dbReference type="Proteomes" id="UP000009319"/>
    </source>
</evidence>
<comment type="caution">
    <text evidence="2">The sequence shown here is derived from an EMBL/GenBank/DDBJ whole genome shotgun (WGS) entry which is preliminary data.</text>
</comment>
<dbReference type="EMBL" id="CANI01000045">
    <property type="protein sequence ID" value="CCM79527.1"/>
    <property type="molecule type" value="Genomic_DNA"/>
</dbReference>
<keyword evidence="3" id="KW-1185">Reference proteome</keyword>
<name>K0Q4M0_9HYPH</name>
<dbReference type="Proteomes" id="UP000009319">
    <property type="component" value="Unassembled WGS sequence"/>
</dbReference>
<dbReference type="Pfam" id="PF11453">
    <property type="entry name" value="DUF2950"/>
    <property type="match status" value="1"/>
</dbReference>
<dbReference type="AlphaFoldDB" id="K0Q4M0"/>
<feature type="chain" id="PRO_5003838681" description="DUF2950 domain-containing protein" evidence="1">
    <location>
        <begin position="26"/>
        <end position="310"/>
    </location>
</feature>
<evidence type="ECO:0000256" key="1">
    <source>
        <dbReference type="SAM" id="SignalP"/>
    </source>
</evidence>
<organism evidence="2 3">
    <name type="scientific">Rhizobium mesoamericanum STM3625</name>
    <dbReference type="NCBI Taxonomy" id="1211777"/>
    <lineage>
        <taxon>Bacteria</taxon>
        <taxon>Pseudomonadati</taxon>
        <taxon>Pseudomonadota</taxon>
        <taxon>Alphaproteobacteria</taxon>
        <taxon>Hyphomicrobiales</taxon>
        <taxon>Rhizobiaceae</taxon>
        <taxon>Rhizobium/Agrobacterium group</taxon>
        <taxon>Rhizobium</taxon>
    </lineage>
</organism>
<dbReference type="STRING" id="1211777.BN77_p10811"/>
<sequence>MTKSRLFPSLFVVALSMLVATPSMSRMQTSLSEFAAGTPLSFDTPQSALDRLKAVLFDNDVDGLANLLGLSAAKLRDSTEAMVSYALIRQGVEQRLGLQDLGKRKVVLIGDRLWPLPFPLSQGGDGKWTFDTQVGLEEIVNRRVGENELATIQTMHDYVMAQYMYAQVDRDRDGVYGFAQKLVSSPGKQDGLYWPPGVFDEPSPASHLVQTAAFGEARRGDGYYGYRYRILTGQGDNVVGGRESYIMNGNMTRGFALIAWPVQYRTTGVQTFMVSAAGVIYQKDLGPQTEEHALSVKTFNPDQSWTMLYH</sequence>